<reference evidence="3 4" key="1">
    <citation type="submission" date="2020-04" db="EMBL/GenBank/DDBJ databases">
        <title>MicrobeNet Type strains.</title>
        <authorList>
            <person name="Nicholson A.C."/>
        </authorList>
    </citation>
    <scope>NUCLEOTIDE SEQUENCE [LARGE SCALE GENOMIC DNA]</scope>
    <source>
        <strain evidence="3 4">ATCC BAA-789</strain>
    </source>
</reference>
<protein>
    <submittedName>
        <fullName evidence="3">Uncharacterized protein</fullName>
    </submittedName>
</protein>
<feature type="transmembrane region" description="Helical" evidence="2">
    <location>
        <begin position="32"/>
        <end position="55"/>
    </location>
</feature>
<accession>A0A9X5FD52</accession>
<evidence type="ECO:0000313" key="3">
    <source>
        <dbReference type="EMBL" id="NKX92129.1"/>
    </source>
</evidence>
<keyword evidence="2" id="KW-0812">Transmembrane</keyword>
<feature type="transmembrane region" description="Helical" evidence="2">
    <location>
        <begin position="67"/>
        <end position="88"/>
    </location>
</feature>
<dbReference type="AlphaFoldDB" id="A0A9X5FD52"/>
<evidence type="ECO:0000313" key="4">
    <source>
        <dbReference type="Proteomes" id="UP000774283"/>
    </source>
</evidence>
<feature type="transmembrane region" description="Helical" evidence="2">
    <location>
        <begin position="95"/>
        <end position="115"/>
    </location>
</feature>
<keyword evidence="2" id="KW-0472">Membrane</keyword>
<gene>
    <name evidence="3" type="ORF">HF995_02385</name>
</gene>
<feature type="transmembrane region" description="Helical" evidence="2">
    <location>
        <begin position="135"/>
        <end position="153"/>
    </location>
</feature>
<dbReference type="EMBL" id="JAAXOW010000001">
    <property type="protein sequence ID" value="NKX92129.1"/>
    <property type="molecule type" value="Genomic_DNA"/>
</dbReference>
<proteinExistence type="predicted"/>
<evidence type="ECO:0000256" key="1">
    <source>
        <dbReference type="SAM" id="MobiDB-lite"/>
    </source>
</evidence>
<dbReference type="RefSeq" id="WP_168446207.1">
    <property type="nucleotide sequence ID" value="NZ_JAAXOW010000001.1"/>
</dbReference>
<evidence type="ECO:0000256" key="2">
    <source>
        <dbReference type="SAM" id="Phobius"/>
    </source>
</evidence>
<keyword evidence="4" id="KW-1185">Reference proteome</keyword>
<dbReference type="Proteomes" id="UP000774283">
    <property type="component" value="Unassembled WGS sequence"/>
</dbReference>
<keyword evidence="2" id="KW-1133">Transmembrane helix</keyword>
<comment type="caution">
    <text evidence="3">The sequence shown here is derived from an EMBL/GenBank/DDBJ whole genome shotgun (WGS) entry which is preliminary data.</text>
</comment>
<sequence>MSTPTTVGPDPTLEKKSMQATTPERPSTIRTVLALVAGALTWVPMYFVAVAVISATVGDDLSRLGGALLLAGIAAPLVSATVTVLVLPPSTRRRLLPATVLGTVPSALVMTGVAWSTNVEASGRGFDVGSGLGRSLAFVVVIAAVTALVVAWLSRRSSRSA</sequence>
<organism evidence="3 4">
    <name type="scientific">Sanguibacter hominis ATCC BAA-789</name>
    <dbReference type="NCBI Taxonomy" id="1312740"/>
    <lineage>
        <taxon>Bacteria</taxon>
        <taxon>Bacillati</taxon>
        <taxon>Actinomycetota</taxon>
        <taxon>Actinomycetes</taxon>
        <taxon>Micrococcales</taxon>
        <taxon>Sanguibacteraceae</taxon>
        <taxon>Sanguibacter</taxon>
    </lineage>
</organism>
<name>A0A9X5FD52_9MICO</name>
<feature type="region of interest" description="Disordered" evidence="1">
    <location>
        <begin position="1"/>
        <end position="24"/>
    </location>
</feature>